<gene>
    <name evidence="2" type="ORF">FCL54_20960</name>
</gene>
<comment type="caution">
    <text evidence="2">The sequence shown here is derived from an EMBL/GenBank/DDBJ whole genome shotgun (WGS) entry which is preliminary data.</text>
</comment>
<dbReference type="InterPro" id="IPR019593">
    <property type="entry name" value="Spore_coat_protein_Z/Y"/>
</dbReference>
<evidence type="ECO:0008006" key="4">
    <source>
        <dbReference type="Google" id="ProtNLM"/>
    </source>
</evidence>
<dbReference type="OrthoDB" id="1655185at2"/>
<protein>
    <recommendedName>
        <fullName evidence="4">Spore coat protein</fullName>
    </recommendedName>
</protein>
<dbReference type="Pfam" id="PF10612">
    <property type="entry name" value="Spore-coat_CotZ"/>
    <property type="match status" value="1"/>
</dbReference>
<dbReference type="EMBL" id="SWLG01000023">
    <property type="protein sequence ID" value="TLS35359.1"/>
    <property type="molecule type" value="Genomic_DNA"/>
</dbReference>
<dbReference type="AlphaFoldDB" id="A0A5R9EXZ3"/>
<dbReference type="RefSeq" id="WP_138129144.1">
    <property type="nucleotide sequence ID" value="NZ_SWLG01000023.1"/>
</dbReference>
<evidence type="ECO:0000313" key="3">
    <source>
        <dbReference type="Proteomes" id="UP000308230"/>
    </source>
</evidence>
<keyword evidence="3" id="KW-1185">Reference proteome</keyword>
<evidence type="ECO:0000313" key="2">
    <source>
        <dbReference type="EMBL" id="TLS35359.1"/>
    </source>
</evidence>
<organism evidence="2 3">
    <name type="scientific">Exobacillus caeni</name>
    <dbReference type="NCBI Taxonomy" id="2574798"/>
    <lineage>
        <taxon>Bacteria</taxon>
        <taxon>Bacillati</taxon>
        <taxon>Bacillota</taxon>
        <taxon>Bacilli</taxon>
        <taxon>Bacillales</taxon>
        <taxon>Guptibacillaceae</taxon>
        <taxon>Exobacillus</taxon>
    </lineage>
</organism>
<dbReference type="Proteomes" id="UP000308230">
    <property type="component" value="Unassembled WGS sequence"/>
</dbReference>
<accession>A0A5R9EXZ3</accession>
<feature type="compositionally biased region" description="Low complexity" evidence="1">
    <location>
        <begin position="10"/>
        <end position="23"/>
    </location>
</feature>
<proteinExistence type="predicted"/>
<feature type="region of interest" description="Disordered" evidence="1">
    <location>
        <begin position="1"/>
        <end position="23"/>
    </location>
</feature>
<evidence type="ECO:0000256" key="1">
    <source>
        <dbReference type="SAM" id="MobiDB-lite"/>
    </source>
</evidence>
<sequence>MACGKGRSRTQQQQTGGNASVSSGSNNGCVCDVLTQVLAAQEETQAAGCTQGCFESIISPTEVGPETIPFMLKGKDNSLHFELGFPTDREGNITECFATIFFRINEVFDNCCATIELLAAYEGGDLVPLFGPGNSPTGNTTRAINIDPLCSSNQGAGFDTLVRTGVCAQVDLNCFCGVQCLSPQLVGTVSNGAAAARKSK</sequence>
<name>A0A5R9EXZ3_9BACL</name>
<reference evidence="2 3" key="1">
    <citation type="submission" date="2019-04" db="EMBL/GenBank/DDBJ databases">
        <title>Bacillus caeni sp. nov., a bacterium isolated from mangrove sediment.</title>
        <authorList>
            <person name="Huang H."/>
            <person name="Mo K."/>
            <person name="Hu Y."/>
        </authorList>
    </citation>
    <scope>NUCLEOTIDE SEQUENCE [LARGE SCALE GENOMIC DNA]</scope>
    <source>
        <strain evidence="2 3">HB172195</strain>
    </source>
</reference>